<reference evidence="1 2" key="1">
    <citation type="submission" date="2024-04" db="EMBL/GenBank/DDBJ databases">
        <title>Phyllosticta paracitricarpa is synonymous to the EU quarantine fungus P. citricarpa based on phylogenomic analyses.</title>
        <authorList>
            <consortium name="Lawrence Berkeley National Laboratory"/>
            <person name="Van Ingen-Buijs V.A."/>
            <person name="Van Westerhoven A.C."/>
            <person name="Haridas S."/>
            <person name="Skiadas P."/>
            <person name="Martin F."/>
            <person name="Groenewald J.Z."/>
            <person name="Crous P.W."/>
            <person name="Seidl M.F."/>
        </authorList>
    </citation>
    <scope>NUCLEOTIDE SEQUENCE [LARGE SCALE GENOMIC DNA]</scope>
    <source>
        <strain evidence="1 2">CBS 123371</strain>
    </source>
</reference>
<protein>
    <submittedName>
        <fullName evidence="1">Uncharacterized protein</fullName>
    </submittedName>
</protein>
<evidence type="ECO:0000313" key="2">
    <source>
        <dbReference type="Proteomes" id="UP001363622"/>
    </source>
</evidence>
<accession>A0ABR1KS19</accession>
<sequence length="209" mass="23028">MAVTEDGTTFLDRRRKSRVAAREKDGIGTEVPRWVRVGWGHGCLYKSVERQSCRRLRAPSRCLCGPCLDLLTTGDLTRLARRGRLQKHPLPPDCMSARRPRFSGRQVDLQHPLRSNSERASALTKIVGTRKASASRALGLGCATTFRIHDVVDVALGCRDDHLFVSHLCFSELEAQPKAPSPAGCRCEHATLRSAPSVTMQPGSCVEIV</sequence>
<comment type="caution">
    <text evidence="1">The sequence shown here is derived from an EMBL/GenBank/DDBJ whole genome shotgun (WGS) entry which is preliminary data.</text>
</comment>
<gene>
    <name evidence="1" type="ORF">IWZ03DRAFT_124273</name>
</gene>
<evidence type="ECO:0000313" key="1">
    <source>
        <dbReference type="EMBL" id="KAK7519880.1"/>
    </source>
</evidence>
<dbReference type="Proteomes" id="UP001363622">
    <property type="component" value="Unassembled WGS sequence"/>
</dbReference>
<proteinExistence type="predicted"/>
<name>A0ABR1KS19_9PEZI</name>
<organism evidence="1 2">
    <name type="scientific">Phyllosticta citriasiana</name>
    <dbReference type="NCBI Taxonomy" id="595635"/>
    <lineage>
        <taxon>Eukaryota</taxon>
        <taxon>Fungi</taxon>
        <taxon>Dikarya</taxon>
        <taxon>Ascomycota</taxon>
        <taxon>Pezizomycotina</taxon>
        <taxon>Dothideomycetes</taxon>
        <taxon>Dothideomycetes incertae sedis</taxon>
        <taxon>Botryosphaeriales</taxon>
        <taxon>Phyllostictaceae</taxon>
        <taxon>Phyllosticta</taxon>
    </lineage>
</organism>
<dbReference type="EMBL" id="JBBPHU010000003">
    <property type="protein sequence ID" value="KAK7519880.1"/>
    <property type="molecule type" value="Genomic_DNA"/>
</dbReference>
<keyword evidence="2" id="KW-1185">Reference proteome</keyword>